<sequence>MHPPTPPTTTAARTLAQSTVVVLLAALAFLGPGAGPAAAADSDLPWAVGTASNDFGSRRQNYSYTLNPGGRLKDGLVVVNRGTTPLHLAVYAADAFTSEEGKLDLVAKDAKSTGLGAWVRTDRPDVTARPRESVEVPFTVALPADAAPGEYMGGIVTSLTDGAGTNQQLGIRIRLRVGGELKPSLSVKNLQVRYTGTSNPFGKGEATVTYTIHNTGNTILTARQAASVSGPFGRFSVRAGQIDDSPQLLPGDTWKVSVPVHGVVPALRVSGTVTLVPLVIDASNSVAPLAAVETTTHAWTIPWAVLLLLAVVCGLVVAGLALRRRRRAADR</sequence>
<evidence type="ECO:0000256" key="1">
    <source>
        <dbReference type="SAM" id="Phobius"/>
    </source>
</evidence>
<dbReference type="EMBL" id="JBHSBI010000019">
    <property type="protein sequence ID" value="MFC4011994.1"/>
    <property type="molecule type" value="Genomic_DNA"/>
</dbReference>
<organism evidence="3 4">
    <name type="scientific">Nonomuraea purpurea</name>
    <dbReference type="NCBI Taxonomy" id="1849276"/>
    <lineage>
        <taxon>Bacteria</taxon>
        <taxon>Bacillati</taxon>
        <taxon>Actinomycetota</taxon>
        <taxon>Actinomycetes</taxon>
        <taxon>Streptosporangiales</taxon>
        <taxon>Streptosporangiaceae</taxon>
        <taxon>Nonomuraea</taxon>
    </lineage>
</organism>
<proteinExistence type="predicted"/>
<keyword evidence="2" id="KW-0732">Signal</keyword>
<feature type="chain" id="PRO_5045966603" evidence="2">
    <location>
        <begin position="40"/>
        <end position="331"/>
    </location>
</feature>
<protein>
    <submittedName>
        <fullName evidence="3">WxL protein peptidoglycan domain-containing protein</fullName>
    </submittedName>
</protein>
<keyword evidence="1" id="KW-0812">Transmembrane</keyword>
<keyword evidence="1" id="KW-1133">Transmembrane helix</keyword>
<keyword evidence="4" id="KW-1185">Reference proteome</keyword>
<dbReference type="RefSeq" id="WP_379531923.1">
    <property type="nucleotide sequence ID" value="NZ_JBHSBI010000019.1"/>
</dbReference>
<feature type="signal peptide" evidence="2">
    <location>
        <begin position="1"/>
        <end position="39"/>
    </location>
</feature>
<name>A0ABV8GGD9_9ACTN</name>
<feature type="transmembrane region" description="Helical" evidence="1">
    <location>
        <begin position="301"/>
        <end position="322"/>
    </location>
</feature>
<reference evidence="4" key="1">
    <citation type="journal article" date="2019" name="Int. J. Syst. Evol. Microbiol.">
        <title>The Global Catalogue of Microorganisms (GCM) 10K type strain sequencing project: providing services to taxonomists for standard genome sequencing and annotation.</title>
        <authorList>
            <consortium name="The Broad Institute Genomics Platform"/>
            <consortium name="The Broad Institute Genome Sequencing Center for Infectious Disease"/>
            <person name="Wu L."/>
            <person name="Ma J."/>
        </authorList>
    </citation>
    <scope>NUCLEOTIDE SEQUENCE [LARGE SCALE GENOMIC DNA]</scope>
    <source>
        <strain evidence="4">TBRC 1276</strain>
    </source>
</reference>
<gene>
    <name evidence="3" type="ORF">ACFOY2_32505</name>
</gene>
<keyword evidence="1" id="KW-0472">Membrane</keyword>
<accession>A0ABV8GGD9</accession>
<evidence type="ECO:0000313" key="4">
    <source>
        <dbReference type="Proteomes" id="UP001595851"/>
    </source>
</evidence>
<evidence type="ECO:0000256" key="2">
    <source>
        <dbReference type="SAM" id="SignalP"/>
    </source>
</evidence>
<dbReference type="Proteomes" id="UP001595851">
    <property type="component" value="Unassembled WGS sequence"/>
</dbReference>
<comment type="caution">
    <text evidence="3">The sequence shown here is derived from an EMBL/GenBank/DDBJ whole genome shotgun (WGS) entry which is preliminary data.</text>
</comment>
<evidence type="ECO:0000313" key="3">
    <source>
        <dbReference type="EMBL" id="MFC4011994.1"/>
    </source>
</evidence>